<dbReference type="InterPro" id="IPR001610">
    <property type="entry name" value="PAC"/>
</dbReference>
<name>A0AAW9QNY3_9CHRO</name>
<dbReference type="PROSITE" id="PS50109">
    <property type="entry name" value="HIS_KIN"/>
    <property type="match status" value="1"/>
</dbReference>
<dbReference type="PRINTS" id="PR00344">
    <property type="entry name" value="BCTRLSENSOR"/>
</dbReference>
<reference evidence="11 12" key="1">
    <citation type="submission" date="2024-01" db="EMBL/GenBank/DDBJ databases">
        <title>Genomic insights into the taxonomy and metabolism of the cyanobacterium Pannus brasiliensis CCIBt3594.</title>
        <authorList>
            <person name="Machado M."/>
            <person name="Botero N.B."/>
            <person name="Andreote A.P.D."/>
            <person name="Feitosa A.M.T."/>
            <person name="Popin R."/>
            <person name="Sivonen K."/>
            <person name="Fiore M.F."/>
        </authorList>
    </citation>
    <scope>NUCLEOTIDE SEQUENCE [LARGE SCALE GENOMIC DNA]</scope>
    <source>
        <strain evidence="11 12">CCIBt3594</strain>
    </source>
</reference>
<dbReference type="InterPro" id="IPR003594">
    <property type="entry name" value="HATPase_dom"/>
</dbReference>
<evidence type="ECO:0000256" key="4">
    <source>
        <dbReference type="ARBA" id="ARBA00022679"/>
    </source>
</evidence>
<dbReference type="InterPro" id="IPR036890">
    <property type="entry name" value="HATPase_C_sf"/>
</dbReference>
<feature type="domain" description="Histidine kinase" evidence="8">
    <location>
        <begin position="832"/>
        <end position="1043"/>
    </location>
</feature>
<evidence type="ECO:0000256" key="2">
    <source>
        <dbReference type="ARBA" id="ARBA00012438"/>
    </source>
</evidence>
<dbReference type="PROSITE" id="PS50112">
    <property type="entry name" value="PAS"/>
    <property type="match status" value="5"/>
</dbReference>
<dbReference type="InterPro" id="IPR052162">
    <property type="entry name" value="Sensor_kinase/Photoreceptor"/>
</dbReference>
<dbReference type="InterPro" id="IPR005467">
    <property type="entry name" value="His_kinase_dom"/>
</dbReference>
<gene>
    <name evidence="11" type="ORF">V0288_06850</name>
</gene>
<dbReference type="SUPFAM" id="SSF55874">
    <property type="entry name" value="ATPase domain of HSP90 chaperone/DNA topoisomerase II/histidine kinase"/>
    <property type="match status" value="1"/>
</dbReference>
<dbReference type="GO" id="GO:0006355">
    <property type="term" value="P:regulation of DNA-templated transcription"/>
    <property type="evidence" value="ECO:0007669"/>
    <property type="project" value="InterPro"/>
</dbReference>
<dbReference type="Gene3D" id="3.30.450.20">
    <property type="entry name" value="PAS domain"/>
    <property type="match status" value="6"/>
</dbReference>
<comment type="caution">
    <text evidence="11">The sequence shown here is derived from an EMBL/GenBank/DDBJ whole genome shotgun (WGS) entry which is preliminary data.</text>
</comment>
<organism evidence="11 12">
    <name type="scientific">Pannus brasiliensis CCIBt3594</name>
    <dbReference type="NCBI Taxonomy" id="1427578"/>
    <lineage>
        <taxon>Bacteria</taxon>
        <taxon>Bacillati</taxon>
        <taxon>Cyanobacteriota</taxon>
        <taxon>Cyanophyceae</taxon>
        <taxon>Oscillatoriophycideae</taxon>
        <taxon>Chroococcales</taxon>
        <taxon>Microcystaceae</taxon>
        <taxon>Pannus</taxon>
    </lineage>
</organism>
<dbReference type="SMART" id="SM00387">
    <property type="entry name" value="HATPase_c"/>
    <property type="match status" value="1"/>
</dbReference>
<dbReference type="GO" id="GO:0000155">
    <property type="term" value="F:phosphorelay sensor kinase activity"/>
    <property type="evidence" value="ECO:0007669"/>
    <property type="project" value="InterPro"/>
</dbReference>
<dbReference type="InterPro" id="IPR013655">
    <property type="entry name" value="PAS_fold_3"/>
</dbReference>
<dbReference type="Pfam" id="PF08448">
    <property type="entry name" value="PAS_4"/>
    <property type="match status" value="2"/>
</dbReference>
<dbReference type="InterPro" id="IPR004358">
    <property type="entry name" value="Sig_transdc_His_kin-like_C"/>
</dbReference>
<evidence type="ECO:0000256" key="1">
    <source>
        <dbReference type="ARBA" id="ARBA00000085"/>
    </source>
</evidence>
<feature type="domain" description="PAC" evidence="10">
    <location>
        <begin position="747"/>
        <end position="800"/>
    </location>
</feature>
<dbReference type="Gene3D" id="1.10.287.130">
    <property type="match status" value="1"/>
</dbReference>
<dbReference type="InterPro" id="IPR013767">
    <property type="entry name" value="PAS_fold"/>
</dbReference>
<evidence type="ECO:0000256" key="5">
    <source>
        <dbReference type="ARBA" id="ARBA00022777"/>
    </source>
</evidence>
<dbReference type="PROSITE" id="PS50113">
    <property type="entry name" value="PAC"/>
    <property type="match status" value="4"/>
</dbReference>
<feature type="domain" description="PAS" evidence="9">
    <location>
        <begin position="548"/>
        <end position="603"/>
    </location>
</feature>
<dbReference type="SMART" id="SM00091">
    <property type="entry name" value="PAS"/>
    <property type="match status" value="6"/>
</dbReference>
<feature type="domain" description="PAS" evidence="9">
    <location>
        <begin position="43"/>
        <end position="96"/>
    </location>
</feature>
<dbReference type="NCBIfam" id="TIGR00229">
    <property type="entry name" value="sensory_box"/>
    <property type="match status" value="5"/>
</dbReference>
<dbReference type="PANTHER" id="PTHR43304:SF1">
    <property type="entry name" value="PAC DOMAIN-CONTAINING PROTEIN"/>
    <property type="match status" value="1"/>
</dbReference>
<dbReference type="FunFam" id="3.30.450.20:FF:000099">
    <property type="entry name" value="Sensory box sensor histidine kinase"/>
    <property type="match status" value="1"/>
</dbReference>
<keyword evidence="3" id="KW-0597">Phosphoprotein</keyword>
<feature type="domain" description="PAS" evidence="9">
    <location>
        <begin position="148"/>
        <end position="220"/>
    </location>
</feature>
<dbReference type="SMART" id="SM00086">
    <property type="entry name" value="PAC"/>
    <property type="match status" value="4"/>
</dbReference>
<evidence type="ECO:0000313" key="12">
    <source>
        <dbReference type="Proteomes" id="UP001328733"/>
    </source>
</evidence>
<proteinExistence type="predicted"/>
<dbReference type="EMBL" id="JBAFSM010000010">
    <property type="protein sequence ID" value="MEG3436834.1"/>
    <property type="molecule type" value="Genomic_DNA"/>
</dbReference>
<feature type="domain" description="PAS" evidence="9">
    <location>
        <begin position="423"/>
        <end position="493"/>
    </location>
</feature>
<keyword evidence="6" id="KW-0902">Two-component regulatory system</keyword>
<feature type="domain" description="PAS" evidence="9">
    <location>
        <begin position="674"/>
        <end position="744"/>
    </location>
</feature>
<feature type="domain" description="PAC" evidence="10">
    <location>
        <begin position="360"/>
        <end position="422"/>
    </location>
</feature>
<evidence type="ECO:0000259" key="8">
    <source>
        <dbReference type="PROSITE" id="PS50109"/>
    </source>
</evidence>
<dbReference type="PANTHER" id="PTHR43304">
    <property type="entry name" value="PHYTOCHROME-LIKE PROTEIN CPH1"/>
    <property type="match status" value="1"/>
</dbReference>
<evidence type="ECO:0000313" key="11">
    <source>
        <dbReference type="EMBL" id="MEG3436834.1"/>
    </source>
</evidence>
<dbReference type="InterPro" id="IPR000014">
    <property type="entry name" value="PAS"/>
</dbReference>
<accession>A0AAW9QNY3</accession>
<dbReference type="Pfam" id="PF00989">
    <property type="entry name" value="PAS"/>
    <property type="match status" value="1"/>
</dbReference>
<keyword evidence="12" id="KW-1185">Reference proteome</keyword>
<dbReference type="Gene3D" id="3.30.565.10">
    <property type="entry name" value="Histidine kinase-like ATPase, C-terminal domain"/>
    <property type="match status" value="1"/>
</dbReference>
<dbReference type="Pfam" id="PF08447">
    <property type="entry name" value="PAS_3"/>
    <property type="match status" value="3"/>
</dbReference>
<dbReference type="RefSeq" id="WP_332864300.1">
    <property type="nucleotide sequence ID" value="NZ_JBAFSM010000010.1"/>
</dbReference>
<dbReference type="Pfam" id="PF00512">
    <property type="entry name" value="HisKA"/>
    <property type="match status" value="1"/>
</dbReference>
<dbReference type="InterPro" id="IPR013656">
    <property type="entry name" value="PAS_4"/>
</dbReference>
<protein>
    <recommendedName>
        <fullName evidence="2">histidine kinase</fullName>
        <ecNumber evidence="2">2.7.13.3</ecNumber>
    </recommendedName>
</protein>
<evidence type="ECO:0000256" key="3">
    <source>
        <dbReference type="ARBA" id="ARBA00022553"/>
    </source>
</evidence>
<feature type="coiled-coil region" evidence="7">
    <location>
        <begin position="267"/>
        <end position="298"/>
    </location>
</feature>
<comment type="catalytic activity">
    <reaction evidence="1">
        <text>ATP + protein L-histidine = ADP + protein N-phospho-L-histidine.</text>
        <dbReference type="EC" id="2.7.13.3"/>
    </reaction>
</comment>
<evidence type="ECO:0000256" key="7">
    <source>
        <dbReference type="SAM" id="Coils"/>
    </source>
</evidence>
<dbReference type="AlphaFoldDB" id="A0AAW9QNY3"/>
<dbReference type="InterPro" id="IPR003661">
    <property type="entry name" value="HisK_dim/P_dom"/>
</dbReference>
<dbReference type="EC" id="2.7.13.3" evidence="2"/>
<dbReference type="InterPro" id="IPR000700">
    <property type="entry name" value="PAS-assoc_C"/>
</dbReference>
<sequence>MQASDQNFLNNHHYCPCYAEDAGTISAGEAIDLFNLAGSLLSVVGLDGYFKRINPAFEKVLGYDRATLLNTPFMDFVHPDDRAKTGAEMEKLQTGQPTLYFENRYRCPDGIYKWLAWTVTPIVRSRLMYAVAQDISDRKALETSARQHQERLQFALQGSNDGIWDWNLLTDQVYFSPRWKSMLGFAEDEIGDNLEEWSARVHPDDLERVLTTVRDHLAGETPFYVSEHRARCKDGTYKWILDRGRVLYDATGRAIRMVGTHTDISDRKELEQQLKTARAELERRVQERTEQLQETNAILAERETLYRTLARHIPNGSVVLFDRDLRYFLCEGEELKPCGLDPEEMVGKSLAEVFPEEVCRTLEPQYRDALDGLPSEREIFYRGQMYETRAVPVRDERGEIFAGMVLTQNITGRKMIELELQESERRTRSILDRSEAVIYLKDLQGRYLFVNRQYEKLCGITNEEIPGRTDYDIFPATVADRFVENDREVIAKGTACRFEEIIPLPEGARTYLAIKFLLTDNNGRPYAICGISTDITERKQAEEILRGNEQRLREIIERMPVLINALDERGNFVMWNDECERVTGYTRDEVIGRSELFDKLYPDPEYLREKLHEWRDRGDNYRDWEWKIVCKDGATKTIAWSNISADYPIAGWASWGIGVDVTERERTAAILRRSEEKYRELSEAIEQFIWISGPDGSIDYCNRYFYTYTGLTPERILGGTAIETVHPAERDRVIEGWNRARDRREPYEFEYRCRRGSDGTYRWFLGRVNPTFDDGGRIVRWLGRAIDVDDRKRAEMRLQKQTLELERLNTALQNAAEELTRRNQELDRFAYVVSHDLKAPLRAIANLSEWIEEDLTGELSADTRRNLDLLRGRVYRLDAMIDGLLAYSRVGRIKTRPETVDIRRLITEVLDSLDPPAAFTLDTRVDVPPLQARRLLLFQVLSNLIDNAIKHHHRSDGHIEVVAIDTGEEYEFSVRDDGPGISPEFHEKIFEIFQVLKPRDKSESTGIGLSLVKKIIDTEGGHLSIDSREGEGTTFTFTWPKAPLFPDTDAR</sequence>
<evidence type="ECO:0000256" key="6">
    <source>
        <dbReference type="ARBA" id="ARBA00023012"/>
    </source>
</evidence>
<evidence type="ECO:0000259" key="10">
    <source>
        <dbReference type="PROSITE" id="PS50113"/>
    </source>
</evidence>
<dbReference type="CDD" id="cd00082">
    <property type="entry name" value="HisKA"/>
    <property type="match status" value="1"/>
</dbReference>
<keyword evidence="5" id="KW-0418">Kinase</keyword>
<dbReference type="SUPFAM" id="SSF47384">
    <property type="entry name" value="Homodimeric domain of signal transducing histidine kinase"/>
    <property type="match status" value="1"/>
</dbReference>
<dbReference type="Proteomes" id="UP001328733">
    <property type="component" value="Unassembled WGS sequence"/>
</dbReference>
<feature type="domain" description="PAC" evidence="10">
    <location>
        <begin position="496"/>
        <end position="547"/>
    </location>
</feature>
<dbReference type="SMART" id="SM00388">
    <property type="entry name" value="HisKA"/>
    <property type="match status" value="1"/>
</dbReference>
<dbReference type="SUPFAM" id="SSF55785">
    <property type="entry name" value="PYP-like sensor domain (PAS domain)"/>
    <property type="match status" value="6"/>
</dbReference>
<feature type="domain" description="PAC" evidence="10">
    <location>
        <begin position="224"/>
        <end position="276"/>
    </location>
</feature>
<keyword evidence="7" id="KW-0175">Coiled coil</keyword>
<dbReference type="CDD" id="cd00130">
    <property type="entry name" value="PAS"/>
    <property type="match status" value="5"/>
</dbReference>
<keyword evidence="4" id="KW-0808">Transferase</keyword>
<dbReference type="InterPro" id="IPR035965">
    <property type="entry name" value="PAS-like_dom_sf"/>
</dbReference>
<evidence type="ECO:0000259" key="9">
    <source>
        <dbReference type="PROSITE" id="PS50112"/>
    </source>
</evidence>
<dbReference type="InterPro" id="IPR036097">
    <property type="entry name" value="HisK_dim/P_sf"/>
</dbReference>
<feature type="coiled-coil region" evidence="7">
    <location>
        <begin position="791"/>
        <end position="829"/>
    </location>
</feature>
<dbReference type="Pfam" id="PF02518">
    <property type="entry name" value="HATPase_c"/>
    <property type="match status" value="1"/>
</dbReference>